<dbReference type="InterPro" id="IPR052487">
    <property type="entry name" value="Galactose-binding_lectin"/>
</dbReference>
<name>A0A940MN74_9RHOB</name>
<dbReference type="Pfam" id="PF09458">
    <property type="entry name" value="H_lectin"/>
    <property type="match status" value="1"/>
</dbReference>
<dbReference type="EMBL" id="JAGISH010000004">
    <property type="protein sequence ID" value="MBP0482653.1"/>
    <property type="molecule type" value="Genomic_DNA"/>
</dbReference>
<evidence type="ECO:0000313" key="3">
    <source>
        <dbReference type="Proteomes" id="UP000675940"/>
    </source>
</evidence>
<organism evidence="2 3">
    <name type="scientific">Sagittula salina</name>
    <dbReference type="NCBI Taxonomy" id="2820268"/>
    <lineage>
        <taxon>Bacteria</taxon>
        <taxon>Pseudomonadati</taxon>
        <taxon>Pseudomonadota</taxon>
        <taxon>Alphaproteobacteria</taxon>
        <taxon>Rhodobacterales</taxon>
        <taxon>Roseobacteraceae</taxon>
        <taxon>Sagittula</taxon>
    </lineage>
</organism>
<dbReference type="InterPro" id="IPR037221">
    <property type="entry name" value="H-type_lectin_dom_sf"/>
</dbReference>
<dbReference type="PANTHER" id="PTHR46938">
    <property type="entry name" value="DISCOIDIN-1 SUBUNIT A-RELATED-RELATED"/>
    <property type="match status" value="1"/>
</dbReference>
<gene>
    <name evidence="2" type="ORF">J5474_09145</name>
</gene>
<dbReference type="InterPro" id="IPR019019">
    <property type="entry name" value="H-type_lectin_domain"/>
</dbReference>
<dbReference type="GO" id="GO:0098636">
    <property type="term" value="C:protein complex involved in cell adhesion"/>
    <property type="evidence" value="ECO:0007669"/>
    <property type="project" value="TreeGrafter"/>
</dbReference>
<dbReference type="GO" id="GO:0070492">
    <property type="term" value="F:oligosaccharide binding"/>
    <property type="evidence" value="ECO:0007669"/>
    <property type="project" value="TreeGrafter"/>
</dbReference>
<dbReference type="GO" id="GO:0098609">
    <property type="term" value="P:cell-cell adhesion"/>
    <property type="evidence" value="ECO:0007669"/>
    <property type="project" value="TreeGrafter"/>
</dbReference>
<dbReference type="GO" id="GO:0046871">
    <property type="term" value="F:N-acetylgalactosamine binding"/>
    <property type="evidence" value="ECO:0007669"/>
    <property type="project" value="TreeGrafter"/>
</dbReference>
<evidence type="ECO:0000259" key="1">
    <source>
        <dbReference type="Pfam" id="PF09458"/>
    </source>
</evidence>
<dbReference type="GO" id="GO:0009986">
    <property type="term" value="C:cell surface"/>
    <property type="evidence" value="ECO:0007669"/>
    <property type="project" value="TreeGrafter"/>
</dbReference>
<accession>A0A940MN74</accession>
<feature type="domain" description="H-type lectin" evidence="1">
    <location>
        <begin position="39"/>
        <end position="104"/>
    </location>
</feature>
<protein>
    <submittedName>
        <fullName evidence="2">H-type lectin domain-containing protein</fullName>
    </submittedName>
</protein>
<dbReference type="GO" id="GO:0030247">
    <property type="term" value="F:polysaccharide binding"/>
    <property type="evidence" value="ECO:0007669"/>
    <property type="project" value="TreeGrafter"/>
</dbReference>
<dbReference type="AlphaFoldDB" id="A0A940MN74"/>
<proteinExistence type="predicted"/>
<dbReference type="RefSeq" id="WP_209360598.1">
    <property type="nucleotide sequence ID" value="NZ_JAGISH010000004.1"/>
</dbReference>
<reference evidence="2" key="1">
    <citation type="submission" date="2021-03" db="EMBL/GenBank/DDBJ databases">
        <title>Sagittula salina sp. nov. strain M10.9X isolated from the marine waste.</title>
        <authorList>
            <person name="Satari L."/>
            <person name="Molina-Menor E."/>
            <person name="Vidal-Verdu A."/>
            <person name="Pascual J."/>
            <person name="Pereto J."/>
            <person name="Porcar M."/>
        </authorList>
    </citation>
    <scope>NUCLEOTIDE SEQUENCE</scope>
    <source>
        <strain evidence="2">M10.9X</strain>
    </source>
</reference>
<dbReference type="SUPFAM" id="SSF141086">
    <property type="entry name" value="Agglutinin HPA-like"/>
    <property type="match status" value="1"/>
</dbReference>
<dbReference type="Proteomes" id="UP000675940">
    <property type="component" value="Unassembled WGS sequence"/>
</dbReference>
<comment type="caution">
    <text evidence="2">The sequence shown here is derived from an EMBL/GenBank/DDBJ whole genome shotgun (WGS) entry which is preliminary data.</text>
</comment>
<dbReference type="GO" id="GO:0045335">
    <property type="term" value="C:phagocytic vesicle"/>
    <property type="evidence" value="ECO:0007669"/>
    <property type="project" value="TreeGrafter"/>
</dbReference>
<keyword evidence="3" id="KW-1185">Reference proteome</keyword>
<dbReference type="Gene3D" id="2.60.40.2080">
    <property type="match status" value="1"/>
</dbReference>
<sequence>MRKFSGATLGIEQGDEEVFSDFEDGGEMWTGSGTRERRKAVVFAEPFKSRPVVQVGVSLWDMDQSANLRADIGADKVTEWGFELVFRTWADSRVARARMNWMAIGEVKSEDDWDLR</sequence>
<evidence type="ECO:0000313" key="2">
    <source>
        <dbReference type="EMBL" id="MBP0482653.1"/>
    </source>
</evidence>